<feature type="chain" id="PRO_5047244174" evidence="3">
    <location>
        <begin position="24"/>
        <end position="379"/>
    </location>
</feature>
<dbReference type="PANTHER" id="PTHR30158:SF3">
    <property type="entry name" value="MULTIDRUG EFFLUX PUMP SUBUNIT ACRA-RELATED"/>
    <property type="match status" value="1"/>
</dbReference>
<gene>
    <name evidence="8" type="ORF">LNKW23_27540</name>
</gene>
<dbReference type="RefSeq" id="WP_285672335.1">
    <property type="nucleotide sequence ID" value="NZ_BSYI01000020.1"/>
</dbReference>
<evidence type="ECO:0000256" key="3">
    <source>
        <dbReference type="SAM" id="SignalP"/>
    </source>
</evidence>
<dbReference type="Pfam" id="PF25917">
    <property type="entry name" value="BSH_RND"/>
    <property type="match status" value="1"/>
</dbReference>
<evidence type="ECO:0000259" key="6">
    <source>
        <dbReference type="Pfam" id="PF25944"/>
    </source>
</evidence>
<keyword evidence="3" id="KW-0732">Signal</keyword>
<dbReference type="EMBL" id="BSYI01000020">
    <property type="protein sequence ID" value="GMG83541.1"/>
    <property type="molecule type" value="Genomic_DNA"/>
</dbReference>
<feature type="domain" description="Multidrug resistance protein MdtA-like barrel-sandwich hybrid" evidence="5">
    <location>
        <begin position="57"/>
        <end position="189"/>
    </location>
</feature>
<feature type="domain" description="Multidrug resistance protein MdtA-like beta-barrel" evidence="6">
    <location>
        <begin position="202"/>
        <end position="286"/>
    </location>
</feature>
<dbReference type="Pfam" id="PF25876">
    <property type="entry name" value="HH_MFP_RND"/>
    <property type="match status" value="1"/>
</dbReference>
<comment type="caution">
    <text evidence="8">The sequence shown here is derived from an EMBL/GenBank/DDBJ whole genome shotgun (WGS) entry which is preliminary data.</text>
</comment>
<dbReference type="Gene3D" id="2.40.420.20">
    <property type="match status" value="1"/>
</dbReference>
<evidence type="ECO:0000259" key="4">
    <source>
        <dbReference type="Pfam" id="PF25876"/>
    </source>
</evidence>
<dbReference type="InterPro" id="IPR058624">
    <property type="entry name" value="MdtA-like_HH"/>
</dbReference>
<dbReference type="NCBIfam" id="TIGR01730">
    <property type="entry name" value="RND_mfp"/>
    <property type="match status" value="1"/>
</dbReference>
<dbReference type="Pfam" id="PF25944">
    <property type="entry name" value="Beta-barrel_RND"/>
    <property type="match status" value="1"/>
</dbReference>
<dbReference type="Proteomes" id="UP001239909">
    <property type="component" value="Unassembled WGS sequence"/>
</dbReference>
<comment type="subcellular location">
    <subcellularLocation>
        <location evidence="1">Cell envelope</location>
    </subcellularLocation>
</comment>
<keyword evidence="9" id="KW-1185">Reference proteome</keyword>
<dbReference type="Gene3D" id="2.40.50.100">
    <property type="match status" value="1"/>
</dbReference>
<dbReference type="SUPFAM" id="SSF111369">
    <property type="entry name" value="HlyD-like secretion proteins"/>
    <property type="match status" value="1"/>
</dbReference>
<proteinExistence type="inferred from homology"/>
<evidence type="ECO:0000313" key="9">
    <source>
        <dbReference type="Proteomes" id="UP001239909"/>
    </source>
</evidence>
<dbReference type="PANTHER" id="PTHR30158">
    <property type="entry name" value="ACRA/E-RELATED COMPONENT OF DRUG EFFLUX TRANSPORTER"/>
    <property type="match status" value="1"/>
</dbReference>
<name>A0ABQ6LR68_9RHOB</name>
<accession>A0ABQ6LR68</accession>
<organism evidence="8 9">
    <name type="scientific">Paralimibaculum aggregatum</name>
    <dbReference type="NCBI Taxonomy" id="3036245"/>
    <lineage>
        <taxon>Bacteria</taxon>
        <taxon>Pseudomonadati</taxon>
        <taxon>Pseudomonadota</taxon>
        <taxon>Alphaproteobacteria</taxon>
        <taxon>Rhodobacterales</taxon>
        <taxon>Paracoccaceae</taxon>
        <taxon>Paralimibaculum</taxon>
    </lineage>
</organism>
<dbReference type="InterPro" id="IPR058625">
    <property type="entry name" value="MdtA-like_BSH"/>
</dbReference>
<evidence type="ECO:0000256" key="2">
    <source>
        <dbReference type="ARBA" id="ARBA00009477"/>
    </source>
</evidence>
<reference evidence="8 9" key="1">
    <citation type="submission" date="2023-04" db="EMBL/GenBank/DDBJ databases">
        <title>Marinoamorphus aggregata gen. nov., sp. Nov., isolate from tissue of brittle star Ophioplocus japonicus.</title>
        <authorList>
            <person name="Kawano K."/>
            <person name="Sawayama S."/>
            <person name="Nakagawa S."/>
        </authorList>
    </citation>
    <scope>NUCLEOTIDE SEQUENCE [LARGE SCALE GENOMIC DNA]</scope>
    <source>
        <strain evidence="8 9">NKW23</strain>
    </source>
</reference>
<comment type="similarity">
    <text evidence="2">Belongs to the membrane fusion protein (MFP) (TC 8.A.1) family.</text>
</comment>
<evidence type="ECO:0000259" key="5">
    <source>
        <dbReference type="Pfam" id="PF25917"/>
    </source>
</evidence>
<dbReference type="Pfam" id="PF25967">
    <property type="entry name" value="RND-MFP_C"/>
    <property type="match status" value="1"/>
</dbReference>
<evidence type="ECO:0000259" key="7">
    <source>
        <dbReference type="Pfam" id="PF25967"/>
    </source>
</evidence>
<dbReference type="InterPro" id="IPR058626">
    <property type="entry name" value="MdtA-like_b-barrel"/>
</dbReference>
<feature type="domain" description="Multidrug resistance protein MdtA-like alpha-helical hairpin" evidence="4">
    <location>
        <begin position="98"/>
        <end position="166"/>
    </location>
</feature>
<sequence length="379" mass="39957">MFRHRLFPLLLAAGLLAPLAAEAQQQAPKPAVTVIAVAKERIAQTEVFTGRVEAMQKVAIRARVSGFVQALGFEEGGRVEAGATLFRIEPDAYEAAVTRVKGQLATAQAEKDLADIEVERQRTLVEKRTAAEAVLQRAEAEQGKVLGSIQELEGSLRAAELDLSYTLVKAPFAGRVGLTDIDVGAFVTPETGTLVNLSSIDPIYVTFPVPEAVLLKFRAKRQANPELPPVEVELVLADGSTYPQKGAVSVVDTTVQAGTDTILIRASFANPAGNLIDGQLVTVRVVEEGVAPSLTIPAVALQRDQAGYFVYVVGADSKVARRDIVVTREAGTSIVVDKGLDEGEVVITEGMQRVRPGMEVDPARAASAGAAGAAAAAAE</sequence>
<dbReference type="InterPro" id="IPR006143">
    <property type="entry name" value="RND_pump_MFP"/>
</dbReference>
<feature type="domain" description="Multidrug resistance protein MdtA-like C-terminal permuted SH3" evidence="7">
    <location>
        <begin position="294"/>
        <end position="353"/>
    </location>
</feature>
<dbReference type="Gene3D" id="1.10.287.470">
    <property type="entry name" value="Helix hairpin bin"/>
    <property type="match status" value="1"/>
</dbReference>
<feature type="signal peptide" evidence="3">
    <location>
        <begin position="1"/>
        <end position="23"/>
    </location>
</feature>
<protein>
    <submittedName>
        <fullName evidence="8">Efflux RND transporter periplasmic adaptor subunit</fullName>
    </submittedName>
</protein>
<dbReference type="InterPro" id="IPR058627">
    <property type="entry name" value="MdtA-like_C"/>
</dbReference>
<evidence type="ECO:0000313" key="8">
    <source>
        <dbReference type="EMBL" id="GMG83541.1"/>
    </source>
</evidence>
<evidence type="ECO:0000256" key="1">
    <source>
        <dbReference type="ARBA" id="ARBA00004196"/>
    </source>
</evidence>
<dbReference type="Gene3D" id="2.40.30.170">
    <property type="match status" value="1"/>
</dbReference>